<sequence>MTDEYDATPPSIQSLLTKEADLLQKARPGEVVLGGIFLQPHLSIGYACAARHLLSADAKKPHTFLPPIFYLVRHAVELALKDLLIAYHQNEIDQQRIDEYDGVPTNAKPLSETRRREIARTHDLRRILEWVFEVMPAYVQPNWKLLVQHIESHEKGAPEWSRYETVRDRKNKSGPMVPSYRVPQIVAIEALVGELDLFIQQAAEITSEPQKDGDISALEELGLVAQHLAQHLYSRGLL</sequence>
<reference evidence="1 2" key="2">
    <citation type="submission" date="2016-12" db="EMBL/GenBank/DDBJ databases">
        <title>Draft Genome Sequence of Cystobacter ferrugineus Strain Cbfe23.</title>
        <authorList>
            <person name="Akbar S."/>
            <person name="Dowd S.E."/>
            <person name="Stevens D.C."/>
        </authorList>
    </citation>
    <scope>NUCLEOTIDE SEQUENCE [LARGE SCALE GENOMIC DNA]</scope>
    <source>
        <strain evidence="1 2">Cbfe23</strain>
    </source>
</reference>
<protein>
    <submittedName>
        <fullName evidence="1">Uncharacterized protein</fullName>
    </submittedName>
</protein>
<dbReference type="RefSeq" id="WP_071901386.1">
    <property type="nucleotide sequence ID" value="NZ_MPIN01000007.1"/>
</dbReference>
<evidence type="ECO:0000313" key="1">
    <source>
        <dbReference type="EMBL" id="OJH37919.1"/>
    </source>
</evidence>
<accession>A0A1L9B6M2</accession>
<dbReference type="Proteomes" id="UP000182229">
    <property type="component" value="Unassembled WGS sequence"/>
</dbReference>
<comment type="caution">
    <text evidence="1">The sequence shown here is derived from an EMBL/GenBank/DDBJ whole genome shotgun (WGS) entry which is preliminary data.</text>
</comment>
<organism evidence="1 2">
    <name type="scientific">Cystobacter ferrugineus</name>
    <dbReference type="NCBI Taxonomy" id="83449"/>
    <lineage>
        <taxon>Bacteria</taxon>
        <taxon>Pseudomonadati</taxon>
        <taxon>Myxococcota</taxon>
        <taxon>Myxococcia</taxon>
        <taxon>Myxococcales</taxon>
        <taxon>Cystobacterineae</taxon>
        <taxon>Archangiaceae</taxon>
        <taxon>Cystobacter</taxon>
    </lineage>
</organism>
<reference evidence="2" key="1">
    <citation type="submission" date="2016-11" db="EMBL/GenBank/DDBJ databases">
        <authorList>
            <person name="Shukria A."/>
            <person name="Stevens D.C."/>
        </authorList>
    </citation>
    <scope>NUCLEOTIDE SEQUENCE [LARGE SCALE GENOMIC DNA]</scope>
    <source>
        <strain evidence="2">Cbfe23</strain>
    </source>
</reference>
<keyword evidence="2" id="KW-1185">Reference proteome</keyword>
<dbReference type="AlphaFoldDB" id="A0A1L9B6M2"/>
<gene>
    <name evidence="1" type="ORF">BON30_27565</name>
</gene>
<dbReference type="OrthoDB" id="7033266at2"/>
<name>A0A1L9B6M2_9BACT</name>
<evidence type="ECO:0000313" key="2">
    <source>
        <dbReference type="Proteomes" id="UP000182229"/>
    </source>
</evidence>
<proteinExistence type="predicted"/>
<dbReference type="EMBL" id="MPIN01000007">
    <property type="protein sequence ID" value="OJH37919.1"/>
    <property type="molecule type" value="Genomic_DNA"/>
</dbReference>